<evidence type="ECO:0000256" key="1">
    <source>
        <dbReference type="ARBA" id="ARBA00023015"/>
    </source>
</evidence>
<dbReference type="InterPro" id="IPR000485">
    <property type="entry name" value="AsnC-type_HTH_dom"/>
</dbReference>
<name>A0ABP8ZNS7_9FLAO</name>
<evidence type="ECO:0000256" key="3">
    <source>
        <dbReference type="ARBA" id="ARBA00023163"/>
    </source>
</evidence>
<gene>
    <name evidence="5" type="ORF">GCM10023230_07400</name>
</gene>
<evidence type="ECO:0000256" key="2">
    <source>
        <dbReference type="ARBA" id="ARBA00023125"/>
    </source>
</evidence>
<evidence type="ECO:0000313" key="5">
    <source>
        <dbReference type="EMBL" id="GAA4760940.1"/>
    </source>
</evidence>
<keyword evidence="2" id="KW-0238">DNA-binding</keyword>
<evidence type="ECO:0000259" key="4">
    <source>
        <dbReference type="PROSITE" id="PS50956"/>
    </source>
</evidence>
<dbReference type="InterPro" id="IPR019888">
    <property type="entry name" value="Tscrpt_reg_AsnC-like"/>
</dbReference>
<dbReference type="InterPro" id="IPR036390">
    <property type="entry name" value="WH_DNA-bd_sf"/>
</dbReference>
<dbReference type="SUPFAM" id="SSF46785">
    <property type="entry name" value="Winged helix' DNA-binding domain"/>
    <property type="match status" value="1"/>
</dbReference>
<feature type="domain" description="HTH asnC-type" evidence="4">
    <location>
        <begin position="40"/>
        <end position="101"/>
    </location>
</feature>
<keyword evidence="3" id="KW-0804">Transcription</keyword>
<reference evidence="6" key="1">
    <citation type="journal article" date="2019" name="Int. J. Syst. Evol. Microbiol.">
        <title>The Global Catalogue of Microorganisms (GCM) 10K type strain sequencing project: providing services to taxonomists for standard genome sequencing and annotation.</title>
        <authorList>
            <consortium name="The Broad Institute Genomics Platform"/>
            <consortium name="The Broad Institute Genome Sequencing Center for Infectious Disease"/>
            <person name="Wu L."/>
            <person name="Ma J."/>
        </authorList>
    </citation>
    <scope>NUCLEOTIDE SEQUENCE [LARGE SCALE GENOMIC DNA]</scope>
    <source>
        <strain evidence="6">JCM 18198</strain>
    </source>
</reference>
<organism evidence="5 6">
    <name type="scientific">Flavobacterium hankyongi</name>
    <dbReference type="NCBI Taxonomy" id="1176532"/>
    <lineage>
        <taxon>Bacteria</taxon>
        <taxon>Pseudomonadati</taxon>
        <taxon>Bacteroidota</taxon>
        <taxon>Flavobacteriia</taxon>
        <taxon>Flavobacteriales</taxon>
        <taxon>Flavobacteriaceae</taxon>
        <taxon>Flavobacterium</taxon>
    </lineage>
</organism>
<dbReference type="InterPro" id="IPR036388">
    <property type="entry name" value="WH-like_DNA-bd_sf"/>
</dbReference>
<keyword evidence="1" id="KW-0805">Transcription regulation</keyword>
<dbReference type="Gene3D" id="1.10.10.10">
    <property type="entry name" value="Winged helix-like DNA-binding domain superfamily/Winged helix DNA-binding domain"/>
    <property type="match status" value="1"/>
</dbReference>
<dbReference type="InterPro" id="IPR011008">
    <property type="entry name" value="Dimeric_a/b-barrel"/>
</dbReference>
<dbReference type="PROSITE" id="PS50956">
    <property type="entry name" value="HTH_ASNC_2"/>
    <property type="match status" value="1"/>
</dbReference>
<dbReference type="PRINTS" id="PR00033">
    <property type="entry name" value="HTHASNC"/>
</dbReference>
<evidence type="ECO:0000313" key="6">
    <source>
        <dbReference type="Proteomes" id="UP001500141"/>
    </source>
</evidence>
<protein>
    <submittedName>
        <fullName evidence="5">Lrp/AsnC ligand binding domain-containing protein</fullName>
    </submittedName>
</protein>
<dbReference type="PANTHER" id="PTHR30154:SF34">
    <property type="entry name" value="TRANSCRIPTIONAL REGULATOR AZLB"/>
    <property type="match status" value="1"/>
</dbReference>
<comment type="caution">
    <text evidence="5">The sequence shown here is derived from an EMBL/GenBank/DDBJ whole genome shotgun (WGS) entry which is preliminary data.</text>
</comment>
<dbReference type="EMBL" id="BAABIP010000007">
    <property type="protein sequence ID" value="GAA4760940.1"/>
    <property type="molecule type" value="Genomic_DNA"/>
</dbReference>
<dbReference type="PANTHER" id="PTHR30154">
    <property type="entry name" value="LEUCINE-RESPONSIVE REGULATORY PROTEIN"/>
    <property type="match status" value="1"/>
</dbReference>
<dbReference type="Pfam" id="PF01037">
    <property type="entry name" value="AsnC_trans_reg"/>
    <property type="match status" value="1"/>
</dbReference>
<sequence length="186" mass="21529">MQFLRFQKHNCYEIVSERRKSVYLANNFFKMKINQLQIEIDGIDKVILRDLMEDARKPILQIASKIGISGAAIHQRLRKLEEAKVISGSKFTVNNKVLGYSTMAFVGIYLDKAARNPEAVKELRKIPEVLECHYTTGNWSILIKIICRDNEHLMHLLNTKIQAIEGVSRTETFISLDQQIERQIQL</sequence>
<dbReference type="SMART" id="SM00344">
    <property type="entry name" value="HTH_ASNC"/>
    <property type="match status" value="1"/>
</dbReference>
<dbReference type="Pfam" id="PF13404">
    <property type="entry name" value="HTH_AsnC-type"/>
    <property type="match status" value="1"/>
</dbReference>
<proteinExistence type="predicted"/>
<dbReference type="Gene3D" id="3.30.70.920">
    <property type="match status" value="1"/>
</dbReference>
<dbReference type="Proteomes" id="UP001500141">
    <property type="component" value="Unassembled WGS sequence"/>
</dbReference>
<keyword evidence="6" id="KW-1185">Reference proteome</keyword>
<dbReference type="SUPFAM" id="SSF54909">
    <property type="entry name" value="Dimeric alpha+beta barrel"/>
    <property type="match status" value="1"/>
</dbReference>
<accession>A0ABP8ZNS7</accession>
<dbReference type="InterPro" id="IPR019887">
    <property type="entry name" value="Tscrpt_reg_AsnC/Lrp_C"/>
</dbReference>